<proteinExistence type="predicted"/>
<sequence length="139" mass="14752">MPTATRTHRLSTASRLTAAGELRALVAALLRTAGHAQLAESARICTSELVANVCRHTPAKLVHVEVTLADDWVSVYVYDDRPRELPVPPGEAPGVREGGMGLGLVAALADQWGVCLYGGAIPHSKAVWFKMVEGGRGMP</sequence>
<dbReference type="Pfam" id="PF13581">
    <property type="entry name" value="HATPase_c_2"/>
    <property type="match status" value="1"/>
</dbReference>
<name>A0AAU2H534_9ACTN</name>
<dbReference type="Gene3D" id="3.30.565.10">
    <property type="entry name" value="Histidine kinase-like ATPase, C-terminal domain"/>
    <property type="match status" value="1"/>
</dbReference>
<dbReference type="CDD" id="cd16936">
    <property type="entry name" value="HATPase_RsbW-like"/>
    <property type="match status" value="1"/>
</dbReference>
<dbReference type="EMBL" id="CP108253">
    <property type="protein sequence ID" value="WTU42011.1"/>
    <property type="molecule type" value="Genomic_DNA"/>
</dbReference>
<dbReference type="InterPro" id="IPR036890">
    <property type="entry name" value="HATPase_C_sf"/>
</dbReference>
<evidence type="ECO:0000313" key="3">
    <source>
        <dbReference type="EMBL" id="WTU42011.1"/>
    </source>
</evidence>
<dbReference type="InterPro" id="IPR003594">
    <property type="entry name" value="HATPase_dom"/>
</dbReference>
<evidence type="ECO:0000259" key="2">
    <source>
        <dbReference type="Pfam" id="PF13581"/>
    </source>
</evidence>
<keyword evidence="1" id="KW-0723">Serine/threonine-protein kinase</keyword>
<dbReference type="PANTHER" id="PTHR35526:SF3">
    <property type="entry name" value="ANTI-SIGMA-F FACTOR RSBW"/>
    <property type="match status" value="1"/>
</dbReference>
<dbReference type="InterPro" id="IPR050267">
    <property type="entry name" value="Anti-sigma-factor_SerPK"/>
</dbReference>
<accession>A0AAU2H534</accession>
<keyword evidence="3" id="KW-0547">Nucleotide-binding</keyword>
<reference evidence="3" key="1">
    <citation type="submission" date="2022-10" db="EMBL/GenBank/DDBJ databases">
        <title>The complete genomes of actinobacterial strains from the NBC collection.</title>
        <authorList>
            <person name="Joergensen T.S."/>
            <person name="Alvarez Arevalo M."/>
            <person name="Sterndorff E.B."/>
            <person name="Faurdal D."/>
            <person name="Vuksanovic O."/>
            <person name="Mourched A.-S."/>
            <person name="Charusanti P."/>
            <person name="Shaw S."/>
            <person name="Blin K."/>
            <person name="Weber T."/>
        </authorList>
    </citation>
    <scope>NUCLEOTIDE SEQUENCE</scope>
    <source>
        <strain evidence="3">NBC_00060</strain>
    </source>
</reference>
<keyword evidence="1" id="KW-0808">Transferase</keyword>
<evidence type="ECO:0000256" key="1">
    <source>
        <dbReference type="ARBA" id="ARBA00022527"/>
    </source>
</evidence>
<dbReference type="PANTHER" id="PTHR35526">
    <property type="entry name" value="ANTI-SIGMA-F FACTOR RSBW-RELATED"/>
    <property type="match status" value="1"/>
</dbReference>
<feature type="domain" description="Histidine kinase/HSP90-like ATPase" evidence="2">
    <location>
        <begin position="14"/>
        <end position="111"/>
    </location>
</feature>
<organism evidence="3">
    <name type="scientific">Streptomyces sp. NBC_00060</name>
    <dbReference type="NCBI Taxonomy" id="2975636"/>
    <lineage>
        <taxon>Bacteria</taxon>
        <taxon>Bacillati</taxon>
        <taxon>Actinomycetota</taxon>
        <taxon>Actinomycetes</taxon>
        <taxon>Kitasatosporales</taxon>
        <taxon>Streptomycetaceae</taxon>
        <taxon>Streptomyces</taxon>
    </lineage>
</organism>
<keyword evidence="3" id="KW-0067">ATP-binding</keyword>
<dbReference type="SUPFAM" id="SSF55874">
    <property type="entry name" value="ATPase domain of HSP90 chaperone/DNA topoisomerase II/histidine kinase"/>
    <property type="match status" value="1"/>
</dbReference>
<dbReference type="GO" id="GO:0004674">
    <property type="term" value="F:protein serine/threonine kinase activity"/>
    <property type="evidence" value="ECO:0007669"/>
    <property type="project" value="UniProtKB-KW"/>
</dbReference>
<protein>
    <submittedName>
        <fullName evidence="3">ATP-binding protein</fullName>
    </submittedName>
</protein>
<keyword evidence="1" id="KW-0418">Kinase</keyword>
<dbReference type="GO" id="GO:0005524">
    <property type="term" value="F:ATP binding"/>
    <property type="evidence" value="ECO:0007669"/>
    <property type="project" value="UniProtKB-KW"/>
</dbReference>
<dbReference type="AlphaFoldDB" id="A0AAU2H534"/>
<gene>
    <name evidence="3" type="ORF">OHV25_21750</name>
</gene>